<evidence type="ECO:0000256" key="4">
    <source>
        <dbReference type="ARBA" id="ARBA00022840"/>
    </source>
</evidence>
<name>A0A316AT45_9BACT</name>
<evidence type="ECO:0000259" key="6">
    <source>
        <dbReference type="Pfam" id="PF03738"/>
    </source>
</evidence>
<keyword evidence="3" id="KW-0547">Nucleotide-binding</keyword>
<dbReference type="GO" id="GO:0005524">
    <property type="term" value="F:ATP binding"/>
    <property type="evidence" value="ECO:0007669"/>
    <property type="project" value="UniProtKB-KW"/>
</dbReference>
<dbReference type="Pfam" id="PF03738">
    <property type="entry name" value="GSP_synth"/>
    <property type="match status" value="1"/>
</dbReference>
<proteinExistence type="predicted"/>
<keyword evidence="1" id="KW-0436">Ligase</keyword>
<evidence type="ECO:0000256" key="3">
    <source>
        <dbReference type="ARBA" id="ARBA00022741"/>
    </source>
</evidence>
<dbReference type="InterPro" id="IPR016185">
    <property type="entry name" value="PreATP-grasp_dom_sf"/>
</dbReference>
<dbReference type="Gene3D" id="3.30.1490.330">
    <property type="match status" value="1"/>
</dbReference>
<dbReference type="Proteomes" id="UP000245880">
    <property type="component" value="Unassembled WGS sequence"/>
</dbReference>
<keyword evidence="5" id="KW-0460">Magnesium</keyword>
<sequence>MPNPPTEALRKAGWEWMIGEDTVPYLVDQVVSVNTSEAENYYKAANTLYEMFVEAGQYAIDQHLFKEMGIPENLIELVRQSWDDDRHTHLYGRFDFAGGIDGEPIKLLEFNADTATCLPETAVVQWAQLMMNGHDEAAQFNAVYETMVEQFRYIRRGNNDLTPSILFSSLEGYPEDFANVTVLMEAAKEAGFETDHRFIHEVEFSSEQGIFKQDAETGHFVRYDFWFKLVPWEQIAEDEPELTAMLTQLSRERKVLILNPAYTLLFQSKYILKILWDLYPYHPLLLQTEARPLSYKQYVKKVILGREGANVSIVQKDGTVLESVGGEYGEQPSVYQEYVALNQDEHGQSYQAGVFYAGEASGLGFRRGSKILDNKAQFVGHMVD</sequence>
<reference evidence="7 8" key="1">
    <citation type="submission" date="2018-03" db="EMBL/GenBank/DDBJ databases">
        <title>Genomic Encyclopedia of Archaeal and Bacterial Type Strains, Phase II (KMG-II): from individual species to whole genera.</title>
        <authorList>
            <person name="Goeker M."/>
        </authorList>
    </citation>
    <scope>NUCLEOTIDE SEQUENCE [LARGE SCALE GENOMIC DNA]</scope>
    <source>
        <strain evidence="7 8">DSM 100346</strain>
    </source>
</reference>
<dbReference type="SUPFAM" id="SSF52440">
    <property type="entry name" value="PreATP-grasp domain"/>
    <property type="match status" value="1"/>
</dbReference>
<evidence type="ECO:0000256" key="5">
    <source>
        <dbReference type="ARBA" id="ARBA00022842"/>
    </source>
</evidence>
<evidence type="ECO:0000313" key="7">
    <source>
        <dbReference type="EMBL" id="PWJ60444.1"/>
    </source>
</evidence>
<dbReference type="GO" id="GO:0016874">
    <property type="term" value="F:ligase activity"/>
    <property type="evidence" value="ECO:0007669"/>
    <property type="project" value="UniProtKB-KW"/>
</dbReference>
<dbReference type="InterPro" id="IPR005494">
    <property type="entry name" value="GSPS_pre-ATP-grasp-like_dom"/>
</dbReference>
<dbReference type="SUPFAM" id="SSF56059">
    <property type="entry name" value="Glutathione synthetase ATP-binding domain-like"/>
    <property type="match status" value="1"/>
</dbReference>
<dbReference type="GO" id="GO:0046872">
    <property type="term" value="F:metal ion binding"/>
    <property type="evidence" value="ECO:0007669"/>
    <property type="project" value="UniProtKB-KW"/>
</dbReference>
<accession>A0A316AT45</accession>
<gene>
    <name evidence="7" type="ORF">CLV98_101628</name>
</gene>
<keyword evidence="2" id="KW-0479">Metal-binding</keyword>
<keyword evidence="4" id="KW-0067">ATP-binding</keyword>
<dbReference type="AlphaFoldDB" id="A0A316AT45"/>
<organism evidence="7 8">
    <name type="scientific">Dyadobacter jejuensis</name>
    <dbReference type="NCBI Taxonomy" id="1082580"/>
    <lineage>
        <taxon>Bacteria</taxon>
        <taxon>Pseudomonadati</taxon>
        <taxon>Bacteroidota</taxon>
        <taxon>Cytophagia</taxon>
        <taxon>Cytophagales</taxon>
        <taxon>Spirosomataceae</taxon>
        <taxon>Dyadobacter</taxon>
    </lineage>
</organism>
<protein>
    <submittedName>
        <fullName evidence="7">Glutathionylspermidine synthase</fullName>
    </submittedName>
</protein>
<dbReference type="EMBL" id="QGDT01000001">
    <property type="protein sequence ID" value="PWJ60444.1"/>
    <property type="molecule type" value="Genomic_DNA"/>
</dbReference>
<evidence type="ECO:0000256" key="2">
    <source>
        <dbReference type="ARBA" id="ARBA00022723"/>
    </source>
</evidence>
<evidence type="ECO:0000313" key="8">
    <source>
        <dbReference type="Proteomes" id="UP000245880"/>
    </source>
</evidence>
<feature type="domain" description="Glutathionylspermidine synthase pre-ATP-grasp-like" evidence="6">
    <location>
        <begin position="8"/>
        <end position="383"/>
    </location>
</feature>
<comment type="caution">
    <text evidence="7">The sequence shown here is derived from an EMBL/GenBank/DDBJ whole genome shotgun (WGS) entry which is preliminary data.</text>
</comment>
<evidence type="ECO:0000256" key="1">
    <source>
        <dbReference type="ARBA" id="ARBA00022598"/>
    </source>
</evidence>
<keyword evidence="8" id="KW-1185">Reference proteome</keyword>